<dbReference type="EMBL" id="JAACJS010000015">
    <property type="protein sequence ID" value="NCI50918.1"/>
    <property type="molecule type" value="Genomic_DNA"/>
</dbReference>
<comment type="caution">
    <text evidence="1">The sequence shown here is derived from an EMBL/GenBank/DDBJ whole genome shotgun (WGS) entry which is preliminary data.</text>
</comment>
<evidence type="ECO:0000313" key="2">
    <source>
        <dbReference type="Proteomes" id="UP000753802"/>
    </source>
</evidence>
<dbReference type="RefSeq" id="WP_161819223.1">
    <property type="nucleotide sequence ID" value="NZ_JAACJS010000015.1"/>
</dbReference>
<organism evidence="1 2">
    <name type="scientific">Sediminibacterium roseum</name>
    <dbReference type="NCBI Taxonomy" id="1978412"/>
    <lineage>
        <taxon>Bacteria</taxon>
        <taxon>Pseudomonadati</taxon>
        <taxon>Bacteroidota</taxon>
        <taxon>Chitinophagia</taxon>
        <taxon>Chitinophagales</taxon>
        <taxon>Chitinophagaceae</taxon>
        <taxon>Sediminibacterium</taxon>
    </lineage>
</organism>
<sequence>MEITKDKEFIIVMKVGPFCGYGLDEIIQIKTNEENKVGVFYFGYGGAFCHPGKVRRFVDQAQKQGAATIKLLFITTKSDFSSALLKSEFLSENGYDWVNLHPEVLLVGSKFAFVAKGLKEVNYDLDLSQYRSMLGQRKGKYLNEHLRFRADKSCAQYEPRDCPPAPARIEYESELVFPYCVLVK</sequence>
<dbReference type="Proteomes" id="UP000753802">
    <property type="component" value="Unassembled WGS sequence"/>
</dbReference>
<gene>
    <name evidence="1" type="ORF">GWC95_13375</name>
</gene>
<proteinExistence type="predicted"/>
<evidence type="ECO:0000313" key="1">
    <source>
        <dbReference type="EMBL" id="NCI50918.1"/>
    </source>
</evidence>
<accession>A0ABX0A0G7</accession>
<reference evidence="1 2" key="1">
    <citation type="submission" date="2020-01" db="EMBL/GenBank/DDBJ databases">
        <title>Genome analysis.</title>
        <authorList>
            <person name="Wu S."/>
            <person name="Wang G."/>
        </authorList>
    </citation>
    <scope>NUCLEOTIDE SEQUENCE [LARGE SCALE GENOMIC DNA]</scope>
    <source>
        <strain evidence="1 2">SYL130</strain>
    </source>
</reference>
<name>A0ABX0A0G7_9BACT</name>
<protein>
    <submittedName>
        <fullName evidence="1">Uncharacterized protein</fullName>
    </submittedName>
</protein>
<keyword evidence="2" id="KW-1185">Reference proteome</keyword>